<protein>
    <submittedName>
        <fullName evidence="1">Uncharacterized protein</fullName>
    </submittedName>
</protein>
<accession>A0AAU7QE37</accession>
<dbReference type="AlphaFoldDB" id="A0AAU7QE37"/>
<dbReference type="EMBL" id="CP157947">
    <property type="protein sequence ID" value="XBS71403.1"/>
    <property type="molecule type" value="Genomic_DNA"/>
</dbReference>
<name>A0AAU7QE37_9GAMM</name>
<organism evidence="1">
    <name type="scientific">Acerihabitans sp. KWT182</name>
    <dbReference type="NCBI Taxonomy" id="3157919"/>
    <lineage>
        <taxon>Bacteria</taxon>
        <taxon>Pseudomonadati</taxon>
        <taxon>Pseudomonadota</taxon>
        <taxon>Gammaproteobacteria</taxon>
        <taxon>Enterobacterales</taxon>
        <taxon>Pectobacteriaceae</taxon>
        <taxon>Acerihabitans</taxon>
    </lineage>
</organism>
<gene>
    <name evidence="1" type="ORF">ABK905_10965</name>
</gene>
<evidence type="ECO:0000313" key="1">
    <source>
        <dbReference type="EMBL" id="XBS71403.1"/>
    </source>
</evidence>
<proteinExistence type="predicted"/>
<sequence length="47" mass="5397">MNTISPHAGKLPILQKRFDTASFMPYFQLWKAVYPRIRAEESLVMGG</sequence>
<reference evidence="1" key="1">
    <citation type="submission" date="2024-06" db="EMBL/GenBank/DDBJ databases">
        <authorList>
            <person name="Coelho C."/>
            <person name="Bento M."/>
            <person name="Garcia E."/>
            <person name="Camelo A."/>
            <person name="Brandao I."/>
            <person name="Espirito Santo C."/>
            <person name="Trovao J."/>
            <person name="Verissimo A."/>
            <person name="Costa J."/>
            <person name="Tiago I."/>
        </authorList>
    </citation>
    <scope>NUCLEOTIDE SEQUENCE</scope>
    <source>
        <strain evidence="1">KWT182</strain>
    </source>
</reference>